<dbReference type="Proteomes" id="UP001162992">
    <property type="component" value="Chromosome 1"/>
</dbReference>
<reference evidence="2" key="1">
    <citation type="journal article" date="2024" name="Proc. Natl. Acad. Sci. U.S.A.">
        <title>Extraordinary preservation of gene collinearity over three hundred million years revealed in homosporous lycophytes.</title>
        <authorList>
            <person name="Li C."/>
            <person name="Wickell D."/>
            <person name="Kuo L.Y."/>
            <person name="Chen X."/>
            <person name="Nie B."/>
            <person name="Liao X."/>
            <person name="Peng D."/>
            <person name="Ji J."/>
            <person name="Jenkins J."/>
            <person name="Williams M."/>
            <person name="Shu S."/>
            <person name="Plott C."/>
            <person name="Barry K."/>
            <person name="Rajasekar S."/>
            <person name="Grimwood J."/>
            <person name="Han X."/>
            <person name="Sun S."/>
            <person name="Hou Z."/>
            <person name="He W."/>
            <person name="Dai G."/>
            <person name="Sun C."/>
            <person name="Schmutz J."/>
            <person name="Leebens-Mack J.H."/>
            <person name="Li F.W."/>
            <person name="Wang L."/>
        </authorList>
    </citation>
    <scope>NUCLEOTIDE SEQUENCE [LARGE SCALE GENOMIC DNA]</scope>
    <source>
        <strain evidence="2">cv. PW_Plant_1</strain>
    </source>
</reference>
<sequence>MAVAVLASAAPTIVQINLCGCGISCSMLDMNRSINSRIAITVGHYIAGGITTKRYQKCTRRGRIELYSTMTWAWQDFRAGARSLSRLLPFTSHQRLGGPFVVCEIAGQYEDTFDDVDEHLLDYFTYKAVKTILAQLHEMNPDQHTWFHDFVVKNKPQDGKLFLRALVKERRELGERVMVTRLHLFNKWVKSRYKHDNVEKAISDQNLDLLRERLIQTVRMPSDGEDFESPLSST</sequence>
<evidence type="ECO:0000313" key="2">
    <source>
        <dbReference type="Proteomes" id="UP001162992"/>
    </source>
</evidence>
<dbReference type="EMBL" id="CM055092">
    <property type="protein sequence ID" value="KAJ7570638.1"/>
    <property type="molecule type" value="Genomic_DNA"/>
</dbReference>
<proteinExistence type="predicted"/>
<name>A0ACC2EW22_DIPCM</name>
<accession>A0ACC2EW22</accession>
<gene>
    <name evidence="1" type="ORF">O6H91_01G129600</name>
</gene>
<keyword evidence="2" id="KW-1185">Reference proteome</keyword>
<comment type="caution">
    <text evidence="1">The sequence shown here is derived from an EMBL/GenBank/DDBJ whole genome shotgun (WGS) entry which is preliminary data.</text>
</comment>
<organism evidence="1 2">
    <name type="scientific">Diphasiastrum complanatum</name>
    <name type="common">Issler's clubmoss</name>
    <name type="synonym">Lycopodium complanatum</name>
    <dbReference type="NCBI Taxonomy" id="34168"/>
    <lineage>
        <taxon>Eukaryota</taxon>
        <taxon>Viridiplantae</taxon>
        <taxon>Streptophyta</taxon>
        <taxon>Embryophyta</taxon>
        <taxon>Tracheophyta</taxon>
        <taxon>Lycopodiopsida</taxon>
        <taxon>Lycopodiales</taxon>
        <taxon>Lycopodiaceae</taxon>
        <taxon>Lycopodioideae</taxon>
        <taxon>Diphasiastrum</taxon>
    </lineage>
</organism>
<protein>
    <submittedName>
        <fullName evidence="1">Uncharacterized protein</fullName>
    </submittedName>
</protein>
<evidence type="ECO:0000313" key="1">
    <source>
        <dbReference type="EMBL" id="KAJ7570638.1"/>
    </source>
</evidence>